<dbReference type="Gene3D" id="1.10.10.1130">
    <property type="entry name" value="Uncharacterised protein PF10982, DUF2789"/>
    <property type="match status" value="1"/>
</dbReference>
<evidence type="ECO:0008006" key="3">
    <source>
        <dbReference type="Google" id="ProtNLM"/>
    </source>
</evidence>
<dbReference type="InterPro" id="IPR038086">
    <property type="entry name" value="DUF2789_sf"/>
</dbReference>
<name>A0A383RM49_9PSED</name>
<evidence type="ECO:0000313" key="2">
    <source>
        <dbReference type="Proteomes" id="UP000263595"/>
    </source>
</evidence>
<accession>A0A383RM49</accession>
<dbReference type="AlphaFoldDB" id="A0A383RM49"/>
<gene>
    <name evidence="1" type="ORF">CCOS865_00323</name>
</gene>
<organism evidence="1 2">
    <name type="scientific">Pseudomonas reidholzensis</name>
    <dbReference type="NCBI Taxonomy" id="1785162"/>
    <lineage>
        <taxon>Bacteria</taxon>
        <taxon>Pseudomonadati</taxon>
        <taxon>Pseudomonadota</taxon>
        <taxon>Gammaproteobacteria</taxon>
        <taxon>Pseudomonadales</taxon>
        <taxon>Pseudomonadaceae</taxon>
        <taxon>Pseudomonas</taxon>
    </lineage>
</organism>
<dbReference type="Pfam" id="PF10982">
    <property type="entry name" value="DUF2789"/>
    <property type="match status" value="1"/>
</dbReference>
<protein>
    <recommendedName>
        <fullName evidence="3">DUF2789 domain-containing protein</fullName>
    </recommendedName>
</protein>
<reference evidence="2" key="1">
    <citation type="submission" date="2018-08" db="EMBL/GenBank/DDBJ databases">
        <authorList>
            <person name="Blom J."/>
        </authorList>
    </citation>
    <scope>NUCLEOTIDE SEQUENCE [LARGE SCALE GENOMIC DNA]</scope>
    <source>
        <strain evidence="2">CCOS 865</strain>
    </source>
</reference>
<keyword evidence="2" id="KW-1185">Reference proteome</keyword>
<dbReference type="EMBL" id="UNOZ01000002">
    <property type="protein sequence ID" value="SYX88102.1"/>
    <property type="molecule type" value="Genomic_DNA"/>
</dbReference>
<dbReference type="InterPro" id="IPR021250">
    <property type="entry name" value="DUF2789"/>
</dbReference>
<proteinExistence type="predicted"/>
<sequence length="101" mass="11249">MIANPCQAGVVDGLPGILEDTMDAPNHPFSDLFKQLGLADDAQSIDQFITSHSPLKNDIKLVDAPFWSDAQRAFLKESIIEDADWAVPFDQLNEALRRPRK</sequence>
<dbReference type="Proteomes" id="UP000263595">
    <property type="component" value="Unassembled WGS sequence"/>
</dbReference>
<evidence type="ECO:0000313" key="1">
    <source>
        <dbReference type="EMBL" id="SYX88102.1"/>
    </source>
</evidence>